<evidence type="ECO:0000259" key="11">
    <source>
        <dbReference type="PROSITE" id="PS50109"/>
    </source>
</evidence>
<evidence type="ECO:0000256" key="5">
    <source>
        <dbReference type="ARBA" id="ARBA00022741"/>
    </source>
</evidence>
<gene>
    <name evidence="13" type="ORF">CAOG_002681</name>
</gene>
<comment type="catalytic activity">
    <reaction evidence="1">
        <text>ATP + protein L-histidine = ADP + protein N-phospho-L-histidine.</text>
        <dbReference type="EC" id="2.7.13.3"/>
    </reaction>
</comment>
<dbReference type="PROSITE" id="PS50109">
    <property type="entry name" value="HIS_KIN"/>
    <property type="match status" value="1"/>
</dbReference>
<evidence type="ECO:0000256" key="3">
    <source>
        <dbReference type="ARBA" id="ARBA00022553"/>
    </source>
</evidence>
<name>A0A0D2WMU4_CAPO3</name>
<dbReference type="PROSITE" id="PS50110">
    <property type="entry name" value="RESPONSE_REGULATORY"/>
    <property type="match status" value="1"/>
</dbReference>
<dbReference type="SUPFAM" id="SSF52172">
    <property type="entry name" value="CheY-like"/>
    <property type="match status" value="1"/>
</dbReference>
<dbReference type="EMBL" id="KE346362">
    <property type="protein sequence ID" value="KJE91553.1"/>
    <property type="molecule type" value="Genomic_DNA"/>
</dbReference>
<protein>
    <recommendedName>
        <fullName evidence="2">histidine kinase</fullName>
        <ecNumber evidence="2">2.7.13.3</ecNumber>
    </recommendedName>
</protein>
<dbReference type="PRINTS" id="PR00344">
    <property type="entry name" value="BCTRLSENSOR"/>
</dbReference>
<feature type="region of interest" description="Disordered" evidence="10">
    <location>
        <begin position="778"/>
        <end position="846"/>
    </location>
</feature>
<feature type="modified residue" description="4-aspartylphosphate" evidence="9">
    <location>
        <position position="932"/>
    </location>
</feature>
<dbReference type="GO" id="GO:0000155">
    <property type="term" value="F:phosphorelay sensor kinase activity"/>
    <property type="evidence" value="ECO:0007669"/>
    <property type="project" value="InterPro"/>
</dbReference>
<dbReference type="InterPro" id="IPR003661">
    <property type="entry name" value="HisK_dim/P_dom"/>
</dbReference>
<dbReference type="Gene3D" id="3.30.565.10">
    <property type="entry name" value="Histidine kinase-like ATPase, C-terminal domain"/>
    <property type="match status" value="1"/>
</dbReference>
<dbReference type="Pfam" id="PF00512">
    <property type="entry name" value="HisKA"/>
    <property type="match status" value="1"/>
</dbReference>
<dbReference type="AlphaFoldDB" id="A0A0D2WMU4"/>
<organism evidence="13 14">
    <name type="scientific">Capsaspora owczarzaki (strain ATCC 30864)</name>
    <dbReference type="NCBI Taxonomy" id="595528"/>
    <lineage>
        <taxon>Eukaryota</taxon>
        <taxon>Filasterea</taxon>
        <taxon>Capsaspora</taxon>
    </lineage>
</organism>
<evidence type="ECO:0000256" key="1">
    <source>
        <dbReference type="ARBA" id="ARBA00000085"/>
    </source>
</evidence>
<dbReference type="SMART" id="SM00388">
    <property type="entry name" value="HisKA"/>
    <property type="match status" value="1"/>
</dbReference>
<reference evidence="14" key="1">
    <citation type="submission" date="2011-02" db="EMBL/GenBank/DDBJ databases">
        <title>The Genome Sequence of Capsaspora owczarzaki ATCC 30864.</title>
        <authorList>
            <person name="Russ C."/>
            <person name="Cuomo C."/>
            <person name="Burger G."/>
            <person name="Gray M.W."/>
            <person name="Holland P.W.H."/>
            <person name="King N."/>
            <person name="Lang F.B.F."/>
            <person name="Roger A.J."/>
            <person name="Ruiz-Trillo I."/>
            <person name="Young S.K."/>
            <person name="Zeng Q."/>
            <person name="Gargeya S."/>
            <person name="Alvarado L."/>
            <person name="Berlin A."/>
            <person name="Chapman S.B."/>
            <person name="Chen Z."/>
            <person name="Freedman E."/>
            <person name="Gellesch M."/>
            <person name="Goldberg J."/>
            <person name="Griggs A."/>
            <person name="Gujja S."/>
            <person name="Heilman E."/>
            <person name="Heiman D."/>
            <person name="Howarth C."/>
            <person name="Mehta T."/>
            <person name="Neiman D."/>
            <person name="Pearson M."/>
            <person name="Roberts A."/>
            <person name="Saif S."/>
            <person name="Shea T."/>
            <person name="Shenoy N."/>
            <person name="Sisk P."/>
            <person name="Stolte C."/>
            <person name="Sykes S."/>
            <person name="White J."/>
            <person name="Yandava C."/>
            <person name="Haas B."/>
            <person name="Nusbaum C."/>
            <person name="Birren B."/>
        </authorList>
    </citation>
    <scope>NUCLEOTIDE SEQUENCE</scope>
    <source>
        <strain evidence="14">ATCC 30864</strain>
    </source>
</reference>
<dbReference type="SUPFAM" id="SSF47384">
    <property type="entry name" value="Homodimeric domain of signal transducing histidine kinase"/>
    <property type="match status" value="1"/>
</dbReference>
<dbReference type="PANTHER" id="PTHR45339:SF5">
    <property type="entry name" value="HISTIDINE KINASE"/>
    <property type="match status" value="1"/>
</dbReference>
<evidence type="ECO:0000256" key="4">
    <source>
        <dbReference type="ARBA" id="ARBA00022679"/>
    </source>
</evidence>
<evidence type="ECO:0000313" key="14">
    <source>
        <dbReference type="Proteomes" id="UP000008743"/>
    </source>
</evidence>
<accession>A0A0D2WMU4</accession>
<keyword evidence="5" id="KW-0547">Nucleotide-binding</keyword>
<dbReference type="PhylomeDB" id="A0A0D2WMU4"/>
<feature type="compositionally biased region" description="Low complexity" evidence="10">
    <location>
        <begin position="820"/>
        <end position="843"/>
    </location>
</feature>
<evidence type="ECO:0000256" key="6">
    <source>
        <dbReference type="ARBA" id="ARBA00022777"/>
    </source>
</evidence>
<dbReference type="SUPFAM" id="SSF55874">
    <property type="entry name" value="ATPase domain of HSP90 chaperone/DNA topoisomerase II/histidine kinase"/>
    <property type="match status" value="1"/>
</dbReference>
<dbReference type="SMART" id="SM00387">
    <property type="entry name" value="HATPase_c"/>
    <property type="match status" value="1"/>
</dbReference>
<dbReference type="PANTHER" id="PTHR45339">
    <property type="entry name" value="HYBRID SIGNAL TRANSDUCTION HISTIDINE KINASE J"/>
    <property type="match status" value="1"/>
</dbReference>
<evidence type="ECO:0000313" key="13">
    <source>
        <dbReference type="EMBL" id="KJE91553.1"/>
    </source>
</evidence>
<dbReference type="InterPro" id="IPR003594">
    <property type="entry name" value="HATPase_dom"/>
</dbReference>
<dbReference type="GO" id="GO:0005524">
    <property type="term" value="F:ATP binding"/>
    <property type="evidence" value="ECO:0007669"/>
    <property type="project" value="UniProtKB-KW"/>
</dbReference>
<feature type="domain" description="Response regulatory" evidence="12">
    <location>
        <begin position="862"/>
        <end position="1005"/>
    </location>
</feature>
<evidence type="ECO:0000256" key="7">
    <source>
        <dbReference type="ARBA" id="ARBA00022840"/>
    </source>
</evidence>
<keyword evidence="3 9" id="KW-0597">Phosphoprotein</keyword>
<dbReference type="Gene3D" id="3.40.50.2300">
    <property type="match status" value="1"/>
</dbReference>
<evidence type="ECO:0000259" key="12">
    <source>
        <dbReference type="PROSITE" id="PS50110"/>
    </source>
</evidence>
<dbReference type="InParanoid" id="A0A0D2WMU4"/>
<dbReference type="Pfam" id="PF02518">
    <property type="entry name" value="HATPase_c"/>
    <property type="match status" value="1"/>
</dbReference>
<dbReference type="Proteomes" id="UP000008743">
    <property type="component" value="Unassembled WGS sequence"/>
</dbReference>
<dbReference type="InterPro" id="IPR001789">
    <property type="entry name" value="Sig_transdc_resp-reg_receiver"/>
</dbReference>
<feature type="region of interest" description="Disordered" evidence="10">
    <location>
        <begin position="134"/>
        <end position="154"/>
    </location>
</feature>
<keyword evidence="8" id="KW-0902">Two-component regulatory system</keyword>
<evidence type="ECO:0000256" key="2">
    <source>
        <dbReference type="ARBA" id="ARBA00012438"/>
    </source>
</evidence>
<dbReference type="STRING" id="595528.A0A0D2WMU4"/>
<feature type="compositionally biased region" description="Polar residues" evidence="10">
    <location>
        <begin position="143"/>
        <end position="154"/>
    </location>
</feature>
<dbReference type="FunFam" id="1.10.287.130:FF:000002">
    <property type="entry name" value="Two-component osmosensing histidine kinase"/>
    <property type="match status" value="1"/>
</dbReference>
<dbReference type="FunFam" id="3.30.565.10:FF:000010">
    <property type="entry name" value="Sensor histidine kinase RcsC"/>
    <property type="match status" value="1"/>
</dbReference>
<keyword evidence="14" id="KW-1185">Reference proteome</keyword>
<dbReference type="EC" id="2.7.13.3" evidence="2"/>
<evidence type="ECO:0000256" key="8">
    <source>
        <dbReference type="ARBA" id="ARBA00023012"/>
    </source>
</evidence>
<keyword evidence="6 13" id="KW-0418">Kinase</keyword>
<dbReference type="OrthoDB" id="60033at2759"/>
<dbReference type="Pfam" id="PF00072">
    <property type="entry name" value="Response_reg"/>
    <property type="match status" value="1"/>
</dbReference>
<feature type="domain" description="Histidine kinase" evidence="11">
    <location>
        <begin position="270"/>
        <end position="492"/>
    </location>
</feature>
<keyword evidence="4" id="KW-0808">Transferase</keyword>
<evidence type="ECO:0000256" key="10">
    <source>
        <dbReference type="SAM" id="MobiDB-lite"/>
    </source>
</evidence>
<feature type="compositionally biased region" description="Low complexity" evidence="10">
    <location>
        <begin position="783"/>
        <end position="792"/>
    </location>
</feature>
<dbReference type="Gene3D" id="1.10.287.130">
    <property type="match status" value="1"/>
</dbReference>
<dbReference type="CDD" id="cd00082">
    <property type="entry name" value="HisKA"/>
    <property type="match status" value="1"/>
</dbReference>
<dbReference type="InterPro" id="IPR005467">
    <property type="entry name" value="His_kinase_dom"/>
</dbReference>
<proteinExistence type="predicted"/>
<evidence type="ECO:0000256" key="9">
    <source>
        <dbReference type="PROSITE-ProRule" id="PRU00169"/>
    </source>
</evidence>
<dbReference type="CDD" id="cd16922">
    <property type="entry name" value="HATPase_EvgS-ArcB-TorS-like"/>
    <property type="match status" value="1"/>
</dbReference>
<dbReference type="InterPro" id="IPR011006">
    <property type="entry name" value="CheY-like_superfamily"/>
</dbReference>
<dbReference type="InterPro" id="IPR004358">
    <property type="entry name" value="Sig_transdc_His_kin-like_C"/>
</dbReference>
<dbReference type="SMART" id="SM00448">
    <property type="entry name" value="REC"/>
    <property type="match status" value="1"/>
</dbReference>
<dbReference type="eggNOG" id="KOG0519">
    <property type="taxonomic scope" value="Eukaryota"/>
</dbReference>
<dbReference type="InterPro" id="IPR036890">
    <property type="entry name" value="HATPase_C_sf"/>
</dbReference>
<sequence length="1099" mass="119763">MIDKNDEIIEANRTFFELYKIPRDHRCGSQVTVHFRLAELFAKESRRELRRVLASTAGTSQTRVCELNSVALDGQAYPIRLVASSLRTAEDDMSISERTIVSAIPAGAQSEQSLSATQATSATQERHGFRFWRRWTRDPPPSVTAQPATPGRSSVQPLLVESSAPVVTSSQTGSVVRPGEPVVVHANPEPEHTEVEFDIHDYTDDEDCDPVSPLYQYQPRGTPVPPGWYRKPTRLVSIINLTDQRRVNAAESEALKEKQANEAKSRFLANMSHEVRTPLNCILGMTQIMMTTSLNNEQSDYLDTIKVSAQILLTVINDILDFSKIEAGQLSIDAIPFNFVQITENIVDLLFPSAATKNLLLSCFIDPQLPRVLVGDPNRFQQILVNLVSNGIKFTTSGSVSLRCLLDSEVDDDHLLARFEVVDTGIGIEADALDRLFQRFSQVDSSITRSYGGTGLGLVICKSLVTLMGGTIGVDSTRGEGSRFWFTIKFRKPTETDTDAIATSRVRVKPPPQFASQAVAPQERHSTERSAVQTSVDWAATAEPYKPATEQTIPSTLELQSHTTASCMSHLQAVIVSPRPSFTAALKGFLDGWNVTSQAARSWAAAQQVVQSIARETAPGTRSHIVALIDHPYVLVEPNEPISSPEREVVTNIDWQALLMQGAQPIFFFPDRRVETHAVVLTRWPASHVMIGPIRQSSLFAVLKQLRCSTCGKDVVNLMHPDPLPGQASLPSRNSAYSNALTVMALPTGQRLPSDMHEHLAPVTLDNIVTPSRGVVAPEFPAPSSKVPSRSKVSLERKVEGTLASSTGKTPEPRSEASDVVSPLTAASSSSQRSRPRSVSDQSLLGTPPAGRAVSLLERSAKLLVVEDNLINQKVVCTMLRKAGYRFDVAVNGQEAVDLITAATSSMANADEPLSSPERSVRWCPYDLILMDCQMPVLDGYGATIEIRKLEAKYAARGARTLPIVAMTAEALPQDRARCFECGMTGYLSKPINYAQLLNQLLSSISLDSTPSTASSSDSGYPIIPVVQIAEVVKSLGPEELASKASIPVVPIAEVVKSLGSEEFAPKASTVVDMTIRDASKAQLANNDASQLHHRESLV</sequence>
<keyword evidence="7" id="KW-0067">ATP-binding</keyword>
<dbReference type="CDD" id="cd17546">
    <property type="entry name" value="REC_hyHK_CKI1_RcsC-like"/>
    <property type="match status" value="1"/>
</dbReference>
<dbReference type="InterPro" id="IPR036097">
    <property type="entry name" value="HisK_dim/P_sf"/>
</dbReference>